<dbReference type="AlphaFoldDB" id="A0AAW6QE61"/>
<dbReference type="InterPro" id="IPR059112">
    <property type="entry name" value="CysZ/EI24"/>
</dbReference>
<comment type="function">
    <text evidence="11">High affinity, high specificity proton-dependent sulfate transporter, which mediates sulfate uptake. Provides the sulfur source for the cysteine synthesis pathway.</text>
</comment>
<accession>A0AAW6QE61</accession>
<dbReference type="HAMAP" id="MF_00468">
    <property type="entry name" value="CysZ"/>
    <property type="match status" value="1"/>
</dbReference>
<evidence type="ECO:0000256" key="9">
    <source>
        <dbReference type="ARBA" id="ARBA00023136"/>
    </source>
</evidence>
<keyword evidence="6 11" id="KW-0812">Transmembrane</keyword>
<protein>
    <recommendedName>
        <fullName evidence="11">Sulfate transporter CysZ</fullName>
    </recommendedName>
</protein>
<dbReference type="Pfam" id="PF07264">
    <property type="entry name" value="EI24"/>
    <property type="match status" value="1"/>
</dbReference>
<evidence type="ECO:0000256" key="6">
    <source>
        <dbReference type="ARBA" id="ARBA00022692"/>
    </source>
</evidence>
<feature type="transmembrane region" description="Helical" evidence="11">
    <location>
        <begin position="69"/>
        <end position="88"/>
    </location>
</feature>
<feature type="region of interest" description="Disordered" evidence="12">
    <location>
        <begin position="257"/>
        <end position="285"/>
    </location>
</feature>
<dbReference type="PANTHER" id="PTHR37468">
    <property type="entry name" value="SULFATE TRANSPORTER CYSZ"/>
    <property type="match status" value="1"/>
</dbReference>
<dbReference type="GO" id="GO:0009675">
    <property type="term" value="F:high-affinity sulfate:proton symporter activity"/>
    <property type="evidence" value="ECO:0007669"/>
    <property type="project" value="TreeGrafter"/>
</dbReference>
<dbReference type="GO" id="GO:0019344">
    <property type="term" value="P:cysteine biosynthetic process"/>
    <property type="evidence" value="ECO:0007669"/>
    <property type="project" value="UniProtKB-UniRule"/>
</dbReference>
<feature type="transmembrane region" description="Helical" evidence="11">
    <location>
        <begin position="141"/>
        <end position="161"/>
    </location>
</feature>
<evidence type="ECO:0000256" key="3">
    <source>
        <dbReference type="ARBA" id="ARBA00022475"/>
    </source>
</evidence>
<gene>
    <name evidence="11 13" type="primary">cysZ</name>
    <name evidence="13" type="ORF">P7M15_09110</name>
</gene>
<keyword evidence="10 11" id="KW-0198">Cysteine biosynthesis</keyword>
<keyword evidence="8 11" id="KW-0764">Sulfate transport</keyword>
<feature type="compositionally biased region" description="Polar residues" evidence="12">
    <location>
        <begin position="257"/>
        <end position="266"/>
    </location>
</feature>
<keyword evidence="5 11" id="KW-0028">Amino-acid biosynthesis</keyword>
<keyword evidence="7 11" id="KW-1133">Transmembrane helix</keyword>
<keyword evidence="3 11" id="KW-1003">Cell membrane</keyword>
<dbReference type="Proteomes" id="UP001214976">
    <property type="component" value="Unassembled WGS sequence"/>
</dbReference>
<feature type="transmembrane region" description="Helical" evidence="11">
    <location>
        <begin position="207"/>
        <end position="240"/>
    </location>
</feature>
<comment type="caution">
    <text evidence="13">The sequence shown here is derived from an EMBL/GenBank/DDBJ whole genome shotgun (WGS) entry which is preliminary data.</text>
</comment>
<keyword evidence="4 11" id="KW-0997">Cell inner membrane</keyword>
<keyword evidence="9 11" id="KW-0472">Membrane</keyword>
<evidence type="ECO:0000313" key="14">
    <source>
        <dbReference type="Proteomes" id="UP001214976"/>
    </source>
</evidence>
<evidence type="ECO:0000256" key="12">
    <source>
        <dbReference type="SAM" id="MobiDB-lite"/>
    </source>
</evidence>
<dbReference type="InterPro" id="IPR050480">
    <property type="entry name" value="CysZ-like"/>
</dbReference>
<sequence>MIAENEVKSGFHYFVTGWHLITQPGLRRFVVMPILVNIVLMIGLLWIFVTQIRGMIDWIMSFLPNWLDWLSSVMFVTSLAMILILFYFSFAMLSGFIAAPFNGLLAEKVEKMLTGEVLLDTNIADFIKDIPRMLAREWQKLVYSVPIYIALFLLGFMPILGQTAVPIAAFLFGAWMMAIQYCDYPFDNHKISFRTMRVKLKENRTQSLIFGSLITLCTFTPVINLVVIPVAVCGATAMWVDTYRRELYNPKQYKTTQNSTALSPEQRNAAGTDIKPSAGNDVISK</sequence>
<dbReference type="EMBL" id="JARQTW010000014">
    <property type="protein sequence ID" value="MDG2950667.1"/>
    <property type="molecule type" value="Genomic_DNA"/>
</dbReference>
<dbReference type="RefSeq" id="WP_317477628.1">
    <property type="nucleotide sequence ID" value="NZ_JARQTW010000014.1"/>
</dbReference>
<evidence type="ECO:0000256" key="11">
    <source>
        <dbReference type="HAMAP-Rule" id="MF_00468"/>
    </source>
</evidence>
<evidence type="ECO:0000256" key="8">
    <source>
        <dbReference type="ARBA" id="ARBA00023032"/>
    </source>
</evidence>
<evidence type="ECO:0000256" key="5">
    <source>
        <dbReference type="ARBA" id="ARBA00022605"/>
    </source>
</evidence>
<evidence type="ECO:0000313" key="13">
    <source>
        <dbReference type="EMBL" id="MDG2950667.1"/>
    </source>
</evidence>
<organism evidence="13 14">
    <name type="scientific">Exercitatus varius</name>
    <dbReference type="NCBI Taxonomy" id="67857"/>
    <lineage>
        <taxon>Bacteria</taxon>
        <taxon>Pseudomonadati</taxon>
        <taxon>Pseudomonadota</taxon>
        <taxon>Gammaproteobacteria</taxon>
        <taxon>Pasteurellales</taxon>
        <taxon>Pasteurellaceae</taxon>
        <taxon>Exercitatus</taxon>
    </lineage>
</organism>
<feature type="transmembrane region" description="Helical" evidence="11">
    <location>
        <begin position="29"/>
        <end position="49"/>
    </location>
</feature>
<comment type="subcellular location">
    <subcellularLocation>
        <location evidence="11">Cell inner membrane</location>
        <topology evidence="11">Multi-pass membrane protein</topology>
    </subcellularLocation>
    <subcellularLocation>
        <location evidence="1">Membrane</location>
        <topology evidence="1">Multi-pass membrane protein</topology>
    </subcellularLocation>
</comment>
<keyword evidence="2 11" id="KW-0813">Transport</keyword>
<dbReference type="NCBIfam" id="NF003433">
    <property type="entry name" value="PRK04949.1"/>
    <property type="match status" value="1"/>
</dbReference>
<dbReference type="GO" id="GO:0000103">
    <property type="term" value="P:sulfate assimilation"/>
    <property type="evidence" value="ECO:0007669"/>
    <property type="project" value="InterPro"/>
</dbReference>
<comment type="similarity">
    <text evidence="11">Belongs to the CysZ family.</text>
</comment>
<dbReference type="GO" id="GO:0005886">
    <property type="term" value="C:plasma membrane"/>
    <property type="evidence" value="ECO:0007669"/>
    <property type="project" value="UniProtKB-SubCell"/>
</dbReference>
<evidence type="ECO:0000256" key="2">
    <source>
        <dbReference type="ARBA" id="ARBA00022448"/>
    </source>
</evidence>
<evidence type="ECO:0000256" key="10">
    <source>
        <dbReference type="ARBA" id="ARBA00023192"/>
    </source>
</evidence>
<name>A0AAW6QE61_9PAST</name>
<evidence type="ECO:0000256" key="4">
    <source>
        <dbReference type="ARBA" id="ARBA00022519"/>
    </source>
</evidence>
<reference evidence="13" key="1">
    <citation type="submission" date="2023-03" db="EMBL/GenBank/DDBJ databases">
        <title>Classification of Bisgaard taxon 6 and taxon 10 as Exercitatus varius gen. nov., spec. nov.</title>
        <authorList>
            <person name="Christensen H."/>
        </authorList>
    </citation>
    <scope>NUCLEOTIDE SEQUENCE</scope>
    <source>
        <strain evidence="13">86116</strain>
    </source>
</reference>
<dbReference type="PANTHER" id="PTHR37468:SF1">
    <property type="entry name" value="SULFATE TRANSPORTER CYSZ"/>
    <property type="match status" value="1"/>
</dbReference>
<proteinExistence type="inferred from homology"/>
<dbReference type="InterPro" id="IPR022985">
    <property type="entry name" value="Sulfate_CysZ"/>
</dbReference>
<feature type="transmembrane region" description="Helical" evidence="11">
    <location>
        <begin position="167"/>
        <end position="186"/>
    </location>
</feature>
<evidence type="ECO:0000256" key="7">
    <source>
        <dbReference type="ARBA" id="ARBA00022989"/>
    </source>
</evidence>
<evidence type="ECO:0000256" key="1">
    <source>
        <dbReference type="ARBA" id="ARBA00004141"/>
    </source>
</evidence>